<evidence type="ECO:0000256" key="4">
    <source>
        <dbReference type="ARBA" id="ARBA00022692"/>
    </source>
</evidence>
<dbReference type="PANTHER" id="PTHR33406">
    <property type="entry name" value="MEMBRANE PROTEIN MJ1562-RELATED"/>
    <property type="match status" value="1"/>
</dbReference>
<dbReference type="SUPFAM" id="SSF82866">
    <property type="entry name" value="Multidrug efflux transporter AcrB transmembrane domain"/>
    <property type="match status" value="2"/>
</dbReference>
<evidence type="ECO:0000256" key="6">
    <source>
        <dbReference type="ARBA" id="ARBA00023136"/>
    </source>
</evidence>
<reference evidence="9 10" key="1">
    <citation type="submission" date="2019-03" db="EMBL/GenBank/DDBJ databases">
        <title>Genomic Encyclopedia of Type Strains, Phase IV (KMG-IV): sequencing the most valuable type-strain genomes for metagenomic binning, comparative biology and taxonomic classification.</title>
        <authorList>
            <person name="Goeker M."/>
        </authorList>
    </citation>
    <scope>NUCLEOTIDE SEQUENCE [LARGE SCALE GENOMIC DNA]</scope>
    <source>
        <strain evidence="9 10">DSM 45934</strain>
    </source>
</reference>
<proteinExistence type="inferred from homology"/>
<dbReference type="RefSeq" id="WP_243727513.1">
    <property type="nucleotide sequence ID" value="NZ_SLWS01000015.1"/>
</dbReference>
<evidence type="ECO:0000313" key="10">
    <source>
        <dbReference type="Proteomes" id="UP000295680"/>
    </source>
</evidence>
<evidence type="ECO:0000256" key="1">
    <source>
        <dbReference type="ARBA" id="ARBA00004651"/>
    </source>
</evidence>
<gene>
    <name evidence="9" type="ORF">EV192_11556</name>
</gene>
<dbReference type="InterPro" id="IPR004869">
    <property type="entry name" value="MMPL_dom"/>
</dbReference>
<dbReference type="PROSITE" id="PS00430">
    <property type="entry name" value="TONB_DEPENDENT_REC_1"/>
    <property type="match status" value="1"/>
</dbReference>
<evidence type="ECO:0000256" key="3">
    <source>
        <dbReference type="ARBA" id="ARBA00022475"/>
    </source>
</evidence>
<dbReference type="Pfam" id="PF03176">
    <property type="entry name" value="MMPL"/>
    <property type="match status" value="2"/>
</dbReference>
<organism evidence="9 10">
    <name type="scientific">Actinocrispum wychmicini</name>
    <dbReference type="NCBI Taxonomy" id="1213861"/>
    <lineage>
        <taxon>Bacteria</taxon>
        <taxon>Bacillati</taxon>
        <taxon>Actinomycetota</taxon>
        <taxon>Actinomycetes</taxon>
        <taxon>Pseudonocardiales</taxon>
        <taxon>Pseudonocardiaceae</taxon>
        <taxon>Actinocrispum</taxon>
    </lineage>
</organism>
<dbReference type="AlphaFoldDB" id="A0A4R2J0R8"/>
<feature type="transmembrane region" description="Helical" evidence="7">
    <location>
        <begin position="207"/>
        <end position="231"/>
    </location>
</feature>
<evidence type="ECO:0000256" key="2">
    <source>
        <dbReference type="ARBA" id="ARBA00010157"/>
    </source>
</evidence>
<name>A0A4R2J0R8_9PSEU</name>
<dbReference type="Proteomes" id="UP000295680">
    <property type="component" value="Unassembled WGS sequence"/>
</dbReference>
<evidence type="ECO:0000313" key="9">
    <source>
        <dbReference type="EMBL" id="TCO48835.1"/>
    </source>
</evidence>
<dbReference type="Gene3D" id="1.20.1640.10">
    <property type="entry name" value="Multidrug efflux transporter AcrB transmembrane domain"/>
    <property type="match status" value="2"/>
</dbReference>
<comment type="similarity">
    <text evidence="2">Belongs to the resistance-nodulation-cell division (RND) (TC 2.A.6) family. MmpL subfamily.</text>
</comment>
<keyword evidence="3" id="KW-1003">Cell membrane</keyword>
<feature type="transmembrane region" description="Helical" evidence="7">
    <location>
        <begin position="281"/>
        <end position="308"/>
    </location>
</feature>
<comment type="subcellular location">
    <subcellularLocation>
        <location evidence="1">Cell membrane</location>
        <topology evidence="1">Multi-pass membrane protein</topology>
    </subcellularLocation>
</comment>
<evidence type="ECO:0000259" key="8">
    <source>
        <dbReference type="PROSITE" id="PS50156"/>
    </source>
</evidence>
<feature type="transmembrane region" description="Helical" evidence="7">
    <location>
        <begin position="548"/>
        <end position="570"/>
    </location>
</feature>
<feature type="transmembrane region" description="Helical" evidence="7">
    <location>
        <begin position="341"/>
        <end position="363"/>
    </location>
</feature>
<dbReference type="InterPro" id="IPR010916">
    <property type="entry name" value="TonB_box_CS"/>
</dbReference>
<keyword evidence="10" id="KW-1185">Reference proteome</keyword>
<keyword evidence="4 7" id="KW-0812">Transmembrane</keyword>
<dbReference type="InterPro" id="IPR050545">
    <property type="entry name" value="Mycobact_MmpL"/>
</dbReference>
<feature type="transmembrane region" description="Helical" evidence="7">
    <location>
        <begin position="591"/>
        <end position="613"/>
    </location>
</feature>
<protein>
    <submittedName>
        <fullName evidence="9">RND superfamily putative drug exporter</fullName>
    </submittedName>
</protein>
<evidence type="ECO:0000256" key="5">
    <source>
        <dbReference type="ARBA" id="ARBA00022989"/>
    </source>
</evidence>
<keyword evidence="5 7" id="KW-1133">Transmembrane helix</keyword>
<comment type="caution">
    <text evidence="9">The sequence shown here is derived from an EMBL/GenBank/DDBJ whole genome shotgun (WGS) entry which is preliminary data.</text>
</comment>
<dbReference type="PROSITE" id="PS50156">
    <property type="entry name" value="SSD"/>
    <property type="match status" value="1"/>
</dbReference>
<feature type="transmembrane region" description="Helical" evidence="7">
    <location>
        <begin position="518"/>
        <end position="542"/>
    </location>
</feature>
<feature type="transmembrane region" description="Helical" evidence="7">
    <location>
        <begin position="625"/>
        <end position="650"/>
    </location>
</feature>
<dbReference type="GO" id="GO:0005886">
    <property type="term" value="C:plasma membrane"/>
    <property type="evidence" value="ECO:0007669"/>
    <property type="project" value="UniProtKB-SubCell"/>
</dbReference>
<feature type="domain" description="SSD" evidence="8">
    <location>
        <begin position="210"/>
        <end position="306"/>
    </location>
</feature>
<feature type="transmembrane region" description="Helical" evidence="7">
    <location>
        <begin position="184"/>
        <end position="201"/>
    </location>
</feature>
<feature type="transmembrane region" description="Helical" evidence="7">
    <location>
        <begin position="252"/>
        <end position="275"/>
    </location>
</feature>
<keyword evidence="6 7" id="KW-0472">Membrane</keyword>
<accession>A0A4R2J0R8</accession>
<evidence type="ECO:0000256" key="7">
    <source>
        <dbReference type="SAM" id="Phobius"/>
    </source>
</evidence>
<dbReference type="PANTHER" id="PTHR33406:SF11">
    <property type="entry name" value="MEMBRANE PROTEIN SCO6666-RELATED"/>
    <property type="match status" value="1"/>
</dbReference>
<feature type="transmembrane region" description="Helical" evidence="7">
    <location>
        <begin position="21"/>
        <end position="42"/>
    </location>
</feature>
<sequence>MNGQTLSRFERLAGWARRHRLLAVVLWVVALGGITVAAQAIGSTYHNDNSLPGTQSQEVADLLGAKQTDTLQVVAEGDMTRLAGVLDKIRGLPHVASVGQPTQGGDVAYATVTLDAKGVPGDDVRRIIGTSADGLTVAYSGDVVAAAANAAGGAAEGVGVLVALVILVLMFGSIIAAGLPIITAVFAVGSTVGVIMLASHLMDLPNYAPPVMILVGLGVGVDYALLIFNRYRAELVRGRDRDMAASKALDTAGRSVLFAGCTVIIALLGLLALGLGSLQGIALAVTLTVLLTLAASLTLLPALLSIFGKRIERSVLKRADKPHGEKWRSWAALVQRRPWPALVLAVVALGALSLPALGMRLGFAGPGMDPKESTTRQASDMLAKGFGPGFNGPLVVVARGGQQPASTTHDVLAKTPGVAKVLPPQPGPGYSTLILFPTSAPQDKATDDLVKRLRSDVLPALSTGSTYLVGGATAAAADFAGAVSSRLPLFVLVVVGLSALLLMVVFRSILVPLKAAVLNLLSIGASLGVMTLVFGDGLFGATAGPIEAFVPVMIFAIVFGLSMDYEVFLVSRMHEEWRRTRDAQHAVREGMASTGGVITAAAAIMIAVFGAFLLDPSRMLQQFGLGLAVAVLLDALVIRCLIVPAVMRLFGPAAWWLPRRLERRLPQVALEHA</sequence>
<dbReference type="InterPro" id="IPR000731">
    <property type="entry name" value="SSD"/>
</dbReference>
<dbReference type="EMBL" id="SLWS01000015">
    <property type="protein sequence ID" value="TCO48835.1"/>
    <property type="molecule type" value="Genomic_DNA"/>
</dbReference>
<feature type="transmembrane region" description="Helical" evidence="7">
    <location>
        <begin position="487"/>
        <end position="506"/>
    </location>
</feature>